<dbReference type="Proteomes" id="UP001178461">
    <property type="component" value="Chromosome 6"/>
</dbReference>
<name>A0AA35P8C7_9SAUR</name>
<keyword evidence="2" id="KW-1185">Reference proteome</keyword>
<dbReference type="EMBL" id="OX395131">
    <property type="protein sequence ID" value="CAI5776695.1"/>
    <property type="molecule type" value="Genomic_DNA"/>
</dbReference>
<sequence length="111" mass="12779">MLVVTGHHVTVLQLFEKFPMPVFLHLKRMHDIGRWSVLASATGEVHPIVPKTMCGLEQYRLRAEPHLALYVNHLKTCDSFPMPKWDADMAECRHALRPIWLASYMSVITLT</sequence>
<accession>A0AA35P8C7</accession>
<protein>
    <submittedName>
        <fullName evidence="1">Uncharacterized protein</fullName>
    </submittedName>
</protein>
<gene>
    <name evidence="1" type="ORF">PODLI_1B041912</name>
</gene>
<reference evidence="1" key="1">
    <citation type="submission" date="2022-12" db="EMBL/GenBank/DDBJ databases">
        <authorList>
            <person name="Alioto T."/>
            <person name="Alioto T."/>
            <person name="Gomez Garrido J."/>
        </authorList>
    </citation>
    <scope>NUCLEOTIDE SEQUENCE</scope>
</reference>
<evidence type="ECO:0000313" key="1">
    <source>
        <dbReference type="EMBL" id="CAI5776695.1"/>
    </source>
</evidence>
<proteinExistence type="predicted"/>
<dbReference type="AlphaFoldDB" id="A0AA35P8C7"/>
<organism evidence="1 2">
    <name type="scientific">Podarcis lilfordi</name>
    <name type="common">Lilford's wall lizard</name>
    <dbReference type="NCBI Taxonomy" id="74358"/>
    <lineage>
        <taxon>Eukaryota</taxon>
        <taxon>Metazoa</taxon>
        <taxon>Chordata</taxon>
        <taxon>Craniata</taxon>
        <taxon>Vertebrata</taxon>
        <taxon>Euteleostomi</taxon>
        <taxon>Lepidosauria</taxon>
        <taxon>Squamata</taxon>
        <taxon>Bifurcata</taxon>
        <taxon>Unidentata</taxon>
        <taxon>Episquamata</taxon>
        <taxon>Laterata</taxon>
        <taxon>Lacertibaenia</taxon>
        <taxon>Lacertidae</taxon>
        <taxon>Podarcis</taxon>
    </lineage>
</organism>
<evidence type="ECO:0000313" key="2">
    <source>
        <dbReference type="Proteomes" id="UP001178461"/>
    </source>
</evidence>